<dbReference type="InterPro" id="IPR000873">
    <property type="entry name" value="AMP-dep_synth/lig_dom"/>
</dbReference>
<dbReference type="GO" id="GO:0031177">
    <property type="term" value="F:phosphopantetheine binding"/>
    <property type="evidence" value="ECO:0007669"/>
    <property type="project" value="TreeGrafter"/>
</dbReference>
<gene>
    <name evidence="3" type="ORF">GA0070563_11629</name>
</gene>
<dbReference type="GO" id="GO:0043041">
    <property type="term" value="P:amino acid activation for nonribosomal peptide biosynthetic process"/>
    <property type="evidence" value="ECO:0007669"/>
    <property type="project" value="TreeGrafter"/>
</dbReference>
<dbReference type="InterPro" id="IPR045851">
    <property type="entry name" value="AMP-bd_C_sf"/>
</dbReference>
<dbReference type="Gene3D" id="3.40.50.12780">
    <property type="entry name" value="N-terminal domain of ligase-like"/>
    <property type="match status" value="1"/>
</dbReference>
<keyword evidence="4" id="KW-1185">Reference proteome</keyword>
<dbReference type="SUPFAM" id="SSF56801">
    <property type="entry name" value="Acetyl-CoA synthetase-like"/>
    <property type="match status" value="1"/>
</dbReference>
<proteinExistence type="predicted"/>
<feature type="domain" description="AMP-dependent synthetase/ligase" evidence="1">
    <location>
        <begin position="10"/>
        <end position="366"/>
    </location>
</feature>
<reference evidence="4" key="1">
    <citation type="submission" date="2016-06" db="EMBL/GenBank/DDBJ databases">
        <authorList>
            <person name="Varghese N."/>
            <person name="Submissions Spin"/>
        </authorList>
    </citation>
    <scope>NUCLEOTIDE SEQUENCE [LARGE SCALE GENOMIC DNA]</scope>
    <source>
        <strain evidence="4">DSM 43168</strain>
    </source>
</reference>
<organism evidence="3 4">
    <name type="scientific">Micromonospora carbonacea</name>
    <dbReference type="NCBI Taxonomy" id="47853"/>
    <lineage>
        <taxon>Bacteria</taxon>
        <taxon>Bacillati</taxon>
        <taxon>Actinomycetota</taxon>
        <taxon>Actinomycetes</taxon>
        <taxon>Micromonosporales</taxon>
        <taxon>Micromonosporaceae</taxon>
        <taxon>Micromonospora</taxon>
    </lineage>
</organism>
<dbReference type="RefSeq" id="WP_074478073.1">
    <property type="nucleotide sequence ID" value="NZ_FMCT01000016.1"/>
</dbReference>
<dbReference type="AlphaFoldDB" id="A0A1C5AQ76"/>
<evidence type="ECO:0000313" key="4">
    <source>
        <dbReference type="Proteomes" id="UP000183585"/>
    </source>
</evidence>
<dbReference type="InterPro" id="IPR020845">
    <property type="entry name" value="AMP-binding_CS"/>
</dbReference>
<protein>
    <submittedName>
        <fullName evidence="3">Amino acid adenylation domain-containing protein</fullName>
    </submittedName>
</protein>
<dbReference type="GO" id="GO:0044550">
    <property type="term" value="P:secondary metabolite biosynthetic process"/>
    <property type="evidence" value="ECO:0007669"/>
    <property type="project" value="TreeGrafter"/>
</dbReference>
<dbReference type="GO" id="GO:0005737">
    <property type="term" value="C:cytoplasm"/>
    <property type="evidence" value="ECO:0007669"/>
    <property type="project" value="TreeGrafter"/>
</dbReference>
<evidence type="ECO:0000313" key="3">
    <source>
        <dbReference type="EMBL" id="SCF47296.1"/>
    </source>
</evidence>
<evidence type="ECO:0000259" key="2">
    <source>
        <dbReference type="Pfam" id="PF13193"/>
    </source>
</evidence>
<dbReference type="EMBL" id="FMCT01000016">
    <property type="protein sequence ID" value="SCF47296.1"/>
    <property type="molecule type" value="Genomic_DNA"/>
</dbReference>
<dbReference type="Pfam" id="PF13193">
    <property type="entry name" value="AMP-binding_C"/>
    <property type="match status" value="1"/>
</dbReference>
<dbReference type="Pfam" id="PF00501">
    <property type="entry name" value="AMP-binding"/>
    <property type="match status" value="1"/>
</dbReference>
<accession>A0A1C5AQ76</accession>
<sequence>MTGTTLYELFAASADRYPDAIALEVEGDEVSYADLHRHALALAGEIVARHGGVPARVALLAQRSVTAFAGYLAAQRLGAAVTPLNPGYPVLRNRRVCDLARVDVLVADESGAPQLADGLGDAAPTVLALDDDRVRALAGAGVGLAGYHGGPDDVAYVLFTSGSTGRPKGVPVPQRAAVAYVRHNVDRFAVGPGARVSHTFDLTFDPSVFDLFVTWAGGATLAVPRRAELLNPVDYLRDRRITHWFSVPSVVSVGDELGTLPTGQVTDLRYSIFIGEPLTYRQAERWQEIAPGAVVTNVYGPTELTVACTEFRLDLDPLRWPATSNDTVPIGPVYDFLDHVIVGADGHAAQEGELCVRGVQRFVGYLDSGDDVGRFLTYGPDGAEPYEGGGLTDEHYYRTGDRVRLEDGNLVHLGRLDNQVKVRGYRIELGEIEAALRRHDGVTQAVVVAVNRTGETELIGFYTGEEVPQLRRWLRRQVPLHMVPRVLNHLAAMPLNANGKIDRGVLRDSVAELATAGPA</sequence>
<dbReference type="Proteomes" id="UP000183585">
    <property type="component" value="Unassembled WGS sequence"/>
</dbReference>
<dbReference type="Gene3D" id="3.30.300.30">
    <property type="match status" value="1"/>
</dbReference>
<dbReference type="PANTHER" id="PTHR45527">
    <property type="entry name" value="NONRIBOSOMAL PEPTIDE SYNTHETASE"/>
    <property type="match status" value="1"/>
</dbReference>
<dbReference type="InterPro" id="IPR042099">
    <property type="entry name" value="ANL_N_sf"/>
</dbReference>
<name>A0A1C5AQ76_9ACTN</name>
<dbReference type="InterPro" id="IPR025110">
    <property type="entry name" value="AMP-bd_C"/>
</dbReference>
<dbReference type="PROSITE" id="PS00455">
    <property type="entry name" value="AMP_BINDING"/>
    <property type="match status" value="1"/>
</dbReference>
<dbReference type="PANTHER" id="PTHR45527:SF1">
    <property type="entry name" value="FATTY ACID SYNTHASE"/>
    <property type="match status" value="1"/>
</dbReference>
<feature type="domain" description="AMP-binding enzyme C-terminal" evidence="2">
    <location>
        <begin position="431"/>
        <end position="500"/>
    </location>
</feature>
<evidence type="ECO:0000259" key="1">
    <source>
        <dbReference type="Pfam" id="PF00501"/>
    </source>
</evidence>